<dbReference type="Pfam" id="PF14237">
    <property type="entry name" value="GYF_2"/>
    <property type="match status" value="1"/>
</dbReference>
<dbReference type="OrthoDB" id="285651at2"/>
<dbReference type="RefSeq" id="WP_145110200.1">
    <property type="nucleotide sequence ID" value="NZ_CP036277.1"/>
</dbReference>
<dbReference type="SUPFAM" id="SSF54523">
    <property type="entry name" value="Pili subunits"/>
    <property type="match status" value="1"/>
</dbReference>
<feature type="domain" description="DUF1559" evidence="1">
    <location>
        <begin position="105"/>
        <end position="245"/>
    </location>
</feature>
<accession>A0A518A8H4</accession>
<reference evidence="3 4" key="1">
    <citation type="submission" date="2019-02" db="EMBL/GenBank/DDBJ databases">
        <title>Deep-cultivation of Planctomycetes and their phenomic and genomic characterization uncovers novel biology.</title>
        <authorList>
            <person name="Wiegand S."/>
            <person name="Jogler M."/>
            <person name="Boedeker C."/>
            <person name="Pinto D."/>
            <person name="Vollmers J."/>
            <person name="Rivas-Marin E."/>
            <person name="Kohn T."/>
            <person name="Peeters S.H."/>
            <person name="Heuer A."/>
            <person name="Rast P."/>
            <person name="Oberbeckmann S."/>
            <person name="Bunk B."/>
            <person name="Jeske O."/>
            <person name="Meyerdierks A."/>
            <person name="Storesund J.E."/>
            <person name="Kallscheuer N."/>
            <person name="Luecker S."/>
            <person name="Lage O.M."/>
            <person name="Pohl T."/>
            <person name="Merkel B.J."/>
            <person name="Hornburger P."/>
            <person name="Mueller R.-W."/>
            <person name="Bruemmer F."/>
            <person name="Labrenz M."/>
            <person name="Spormann A.M."/>
            <person name="Op den Camp H."/>
            <person name="Overmann J."/>
            <person name="Amann R."/>
            <person name="Jetten M.S.M."/>
            <person name="Mascher T."/>
            <person name="Medema M.H."/>
            <person name="Devos D.P."/>
            <person name="Kaster A.-K."/>
            <person name="Ovreas L."/>
            <person name="Rohde M."/>
            <person name="Galperin M.Y."/>
            <person name="Jogler C."/>
        </authorList>
    </citation>
    <scope>NUCLEOTIDE SEQUENCE [LARGE SCALE GENOMIC DNA]</scope>
    <source>
        <strain evidence="3 4">Pan153</strain>
    </source>
</reference>
<evidence type="ECO:0000259" key="2">
    <source>
        <dbReference type="Pfam" id="PF14237"/>
    </source>
</evidence>
<accession>A0A518FR88</accession>
<gene>
    <name evidence="3" type="ORF">Pan153_35230</name>
</gene>
<dbReference type="Gene3D" id="3.30.700.10">
    <property type="entry name" value="Glycoprotein, Type 4 Pilin"/>
    <property type="match status" value="1"/>
</dbReference>
<evidence type="ECO:0000259" key="1">
    <source>
        <dbReference type="Pfam" id="PF07596"/>
    </source>
</evidence>
<proteinExistence type="predicted"/>
<dbReference type="Proteomes" id="UP000320839">
    <property type="component" value="Chromosome"/>
</dbReference>
<dbReference type="PANTHER" id="PTHR30093:SF2">
    <property type="entry name" value="TYPE II SECRETION SYSTEM PROTEIN H"/>
    <property type="match status" value="1"/>
</dbReference>
<evidence type="ECO:0000313" key="3">
    <source>
        <dbReference type="EMBL" id="QDV18862.1"/>
    </source>
</evidence>
<sequence>MVNWYVKRGNEIAGPLTQERVKELATQGKIQATDLVRKGEDGSFIEASLIPGLLPEEDAFDSVSSSSQTAPKKNNTVLIVVLVVLGGGGILFVMLLMALLLPAVQQAREAARRSQSKNNLKQIGLALHNYHDTHRVFPPGGTTKTDGTPYHSWQTFILPFMDQAPLYNRIDFRETWTAQQNQGLFKQEIPQYLNPTIEETTTPEGFGLSHYVANKKVMGTNSWLRFRDITDGTSNTIVAFEAADHFKAWGDPNNFGDPVDYIGSGHKTPYRGGGHVMLGDGSVRFVSENIDPALLEALSTPDGGERVGEF</sequence>
<dbReference type="InterPro" id="IPR011453">
    <property type="entry name" value="DUF1559"/>
</dbReference>
<evidence type="ECO:0000313" key="4">
    <source>
        <dbReference type="Proteomes" id="UP000320839"/>
    </source>
</evidence>
<dbReference type="Pfam" id="PF07596">
    <property type="entry name" value="SBP_bac_10"/>
    <property type="match status" value="1"/>
</dbReference>
<name>A0A518A8H4_9PLAN</name>
<feature type="domain" description="GYF" evidence="2">
    <location>
        <begin position="4"/>
        <end position="53"/>
    </location>
</feature>
<dbReference type="AlphaFoldDB" id="A0A518A8H4"/>
<organism evidence="3 4">
    <name type="scientific">Gimesia panareensis</name>
    <dbReference type="NCBI Taxonomy" id="2527978"/>
    <lineage>
        <taxon>Bacteria</taxon>
        <taxon>Pseudomonadati</taxon>
        <taxon>Planctomycetota</taxon>
        <taxon>Planctomycetia</taxon>
        <taxon>Planctomycetales</taxon>
        <taxon>Planctomycetaceae</taxon>
        <taxon>Gimesia</taxon>
    </lineage>
</organism>
<dbReference type="InterPro" id="IPR025640">
    <property type="entry name" value="GYF_2"/>
</dbReference>
<dbReference type="InterPro" id="IPR027558">
    <property type="entry name" value="Pre_pil_HX9DG_C"/>
</dbReference>
<dbReference type="PANTHER" id="PTHR30093">
    <property type="entry name" value="GENERAL SECRETION PATHWAY PROTEIN G"/>
    <property type="match status" value="1"/>
</dbReference>
<dbReference type="NCBIfam" id="TIGR04294">
    <property type="entry name" value="pre_pil_HX9DG"/>
    <property type="match status" value="1"/>
</dbReference>
<protein>
    <submittedName>
        <fullName evidence="3">Uncharacterized protein</fullName>
    </submittedName>
</protein>
<dbReference type="EMBL" id="CP036317">
    <property type="protein sequence ID" value="QDV18862.1"/>
    <property type="molecule type" value="Genomic_DNA"/>
</dbReference>
<dbReference type="InterPro" id="IPR045584">
    <property type="entry name" value="Pilin-like"/>
</dbReference>